<dbReference type="eggNOG" id="arCOG00729">
    <property type="taxonomic scope" value="Archaea"/>
</dbReference>
<dbReference type="OrthoDB" id="168412at2157"/>
<evidence type="ECO:0008006" key="4">
    <source>
        <dbReference type="Google" id="ProtNLM"/>
    </source>
</evidence>
<evidence type="ECO:0000313" key="3">
    <source>
        <dbReference type="Proteomes" id="UP000005867"/>
    </source>
</evidence>
<organism evidence="2 3">
    <name type="scientific">Pyrobaculum ferrireducens</name>
    <dbReference type="NCBI Taxonomy" id="1104324"/>
    <lineage>
        <taxon>Archaea</taxon>
        <taxon>Thermoproteota</taxon>
        <taxon>Thermoprotei</taxon>
        <taxon>Thermoproteales</taxon>
        <taxon>Thermoproteaceae</taxon>
        <taxon>Pyrobaculum</taxon>
    </lineage>
</organism>
<evidence type="ECO:0000256" key="1">
    <source>
        <dbReference type="ARBA" id="ARBA00022842"/>
    </source>
</evidence>
<name>G7VCC2_9CREN</name>
<dbReference type="GeneID" id="11595363"/>
<dbReference type="PANTHER" id="PTHR35901">
    <property type="entry name" value="RIBONUCLEASE VAPC3"/>
    <property type="match status" value="1"/>
</dbReference>
<dbReference type="KEGG" id="pyr:P186_1109"/>
<keyword evidence="3" id="KW-1185">Reference proteome</keyword>
<protein>
    <recommendedName>
        <fullName evidence="4">PIN domain-containing protein</fullName>
    </recommendedName>
</protein>
<dbReference type="HOGENOM" id="CLU_121774_5_1_2"/>
<dbReference type="InterPro" id="IPR044153">
    <property type="entry name" value="PIN_Pae0151-like"/>
</dbReference>
<reference evidence="2 3" key="1">
    <citation type="journal article" date="2012" name="J. Bacteriol.">
        <title>Complete genome sequence of strain 1860, a crenarchaeon of the genus pyrobaculum able to grow with various electron acceptors.</title>
        <authorList>
            <person name="Mardanov A.V."/>
            <person name="Gumerov V.M."/>
            <person name="Slobodkina G.B."/>
            <person name="Beletsky A.V."/>
            <person name="Bonch-Osmolovskaya E.A."/>
            <person name="Ravin N.V."/>
            <person name="Skryabin K.G."/>
        </authorList>
    </citation>
    <scope>NUCLEOTIDE SEQUENCE [LARGE SCALE GENOMIC DNA]</scope>
    <source>
        <strain evidence="2 3">1860</strain>
    </source>
</reference>
<proteinExistence type="predicted"/>
<dbReference type="EMBL" id="CP003098">
    <property type="protein sequence ID" value="AET32542.1"/>
    <property type="molecule type" value="Genomic_DNA"/>
</dbReference>
<dbReference type="SUPFAM" id="SSF88723">
    <property type="entry name" value="PIN domain-like"/>
    <property type="match status" value="1"/>
</dbReference>
<keyword evidence="1" id="KW-0460">Magnesium</keyword>
<dbReference type="InterPro" id="IPR029060">
    <property type="entry name" value="PIN-like_dom_sf"/>
</dbReference>
<dbReference type="RefSeq" id="WP_014288370.1">
    <property type="nucleotide sequence ID" value="NC_016645.1"/>
</dbReference>
<dbReference type="BioCyc" id="PSP1104324:GJSN-1081-MONOMER"/>
<dbReference type="CDD" id="cd09873">
    <property type="entry name" value="PIN_Pae0151-like"/>
    <property type="match status" value="1"/>
</dbReference>
<dbReference type="PANTHER" id="PTHR35901:SF1">
    <property type="entry name" value="EXONUCLEASE VAPC9"/>
    <property type="match status" value="1"/>
</dbReference>
<evidence type="ECO:0000313" key="2">
    <source>
        <dbReference type="EMBL" id="AET32542.1"/>
    </source>
</evidence>
<gene>
    <name evidence="2" type="ORF">P186_1109</name>
</gene>
<sequence>MYLFDASAVVNILKRGRASALYQGAVLDLTVYEAFNAVWKELYLLRRIDIDTAHSYVKALSRVFDVLPTFTVRGVESEVLKLAGELGVAFYDGSYVYTAASRGLTLVTDDKG</sequence>
<dbReference type="AlphaFoldDB" id="G7VCC2"/>
<dbReference type="STRING" id="1104324.P186_1109"/>
<dbReference type="Gene3D" id="3.40.50.1010">
    <property type="entry name" value="5'-nuclease"/>
    <property type="match status" value="1"/>
</dbReference>
<dbReference type="InterPro" id="IPR051619">
    <property type="entry name" value="TypeII_TA_RNase_PINc/VapC"/>
</dbReference>
<accession>G7VCC2</accession>
<dbReference type="Proteomes" id="UP000005867">
    <property type="component" value="Chromosome"/>
</dbReference>